<dbReference type="GO" id="GO:0046789">
    <property type="term" value="F:host cell surface receptor binding"/>
    <property type="evidence" value="ECO:0007669"/>
    <property type="project" value="InterPro"/>
</dbReference>
<protein>
    <submittedName>
        <fullName evidence="2">Erythrocyte membrane protein</fullName>
    </submittedName>
</protein>
<evidence type="ECO:0000313" key="2">
    <source>
        <dbReference type="EMBL" id="ACZ81760.1"/>
    </source>
</evidence>
<feature type="non-terminal residue" evidence="2">
    <location>
        <position position="1"/>
    </location>
</feature>
<dbReference type="Gene3D" id="1.20.1310.20">
    <property type="entry name" value="Duffy-antigen binding domain"/>
    <property type="match status" value="1"/>
</dbReference>
<dbReference type="GO" id="GO:0016020">
    <property type="term" value="C:membrane"/>
    <property type="evidence" value="ECO:0007669"/>
    <property type="project" value="InterPro"/>
</dbReference>
<sequence length="125" mass="14864">DIGDIIRGKDLYLGYDDKEKKRREELEKKLKVISGKIHDDVTKEKRSRYNDDTPDFLKLREDWWYANKQQVWKAITCKANDDDKYIRKQRVVQERGLMKNAGVTAEMARCRPGPHILDNVPQFLR</sequence>
<dbReference type="InterPro" id="IPR008602">
    <property type="entry name" value="Duffy-antigen-binding"/>
</dbReference>
<proteinExistence type="evidence at transcript level"/>
<name>D3GHU0_PLAFA</name>
<reference evidence="2" key="1">
    <citation type="journal article" date="2009" name="Malar. J.">
        <title>Sequence variation of PfEMP1-DBLalpha in association with rosette formation in Plasmodium falciparum isolates causing severe and uncomplicated malaria.</title>
        <authorList>
            <person name="Horata N."/>
            <person name="Kalambaheti T."/>
            <person name="Craig A."/>
            <person name="Khusmith S."/>
        </authorList>
    </citation>
    <scope>NUCLEOTIDE SEQUENCE</scope>
</reference>
<gene>
    <name evidence="2" type="primary">var</name>
</gene>
<accession>D3GHU0</accession>
<feature type="non-terminal residue" evidence="2">
    <location>
        <position position="125"/>
    </location>
</feature>
<dbReference type="SUPFAM" id="SSF140924">
    <property type="entry name" value="Duffy binding domain-like"/>
    <property type="match status" value="1"/>
</dbReference>
<feature type="domain" description="Duffy-antigen binding" evidence="1">
    <location>
        <begin position="1"/>
        <end position="125"/>
    </location>
</feature>
<dbReference type="EMBL" id="FJ876566">
    <property type="protein sequence ID" value="ACZ81760.1"/>
    <property type="molecule type" value="mRNA"/>
</dbReference>
<evidence type="ECO:0000259" key="1">
    <source>
        <dbReference type="Pfam" id="PF05424"/>
    </source>
</evidence>
<dbReference type="Pfam" id="PF05424">
    <property type="entry name" value="Duffy_binding"/>
    <property type="match status" value="1"/>
</dbReference>
<dbReference type="InterPro" id="IPR042202">
    <property type="entry name" value="Duffy-ag-bd_sf"/>
</dbReference>
<dbReference type="AlphaFoldDB" id="D3GHU0"/>
<organism evidence="2">
    <name type="scientific">Plasmodium falciparum</name>
    <name type="common">malaria parasite P. falciparum</name>
    <dbReference type="NCBI Taxonomy" id="5833"/>
    <lineage>
        <taxon>Eukaryota</taxon>
        <taxon>Sar</taxon>
        <taxon>Alveolata</taxon>
        <taxon>Apicomplexa</taxon>
        <taxon>Aconoidasida</taxon>
        <taxon>Haemosporida</taxon>
        <taxon>Plasmodiidae</taxon>
        <taxon>Plasmodium</taxon>
        <taxon>Plasmodium (Laverania)</taxon>
    </lineage>
</organism>